<name>A0A2N9JFL3_9ACTN</name>
<evidence type="ECO:0000313" key="1">
    <source>
        <dbReference type="EMBL" id="SPD86915.1"/>
    </source>
</evidence>
<dbReference type="EMBL" id="LT985188">
    <property type="protein sequence ID" value="SPD86915.1"/>
    <property type="molecule type" value="Genomic_DNA"/>
</dbReference>
<organism evidence="1 2">
    <name type="scientific">Micropruina glycogenica</name>
    <dbReference type="NCBI Taxonomy" id="75385"/>
    <lineage>
        <taxon>Bacteria</taxon>
        <taxon>Bacillati</taxon>
        <taxon>Actinomycetota</taxon>
        <taxon>Actinomycetes</taxon>
        <taxon>Propionibacteriales</taxon>
        <taxon>Nocardioidaceae</taxon>
        <taxon>Micropruina</taxon>
    </lineage>
</organism>
<dbReference type="KEGG" id="mgg:MPLG2_1885"/>
<protein>
    <submittedName>
        <fullName evidence="1">Uncharacterized protein</fullName>
    </submittedName>
</protein>
<reference evidence="1 2" key="1">
    <citation type="submission" date="2018-02" db="EMBL/GenBank/DDBJ databases">
        <authorList>
            <person name="Cohen D.B."/>
            <person name="Kent A.D."/>
        </authorList>
    </citation>
    <scope>NUCLEOTIDE SEQUENCE [LARGE SCALE GENOMIC DNA]</scope>
    <source>
        <strain evidence="1">1</strain>
    </source>
</reference>
<dbReference type="AlphaFoldDB" id="A0A2N9JFL3"/>
<evidence type="ECO:0000313" key="2">
    <source>
        <dbReference type="Proteomes" id="UP000238164"/>
    </source>
</evidence>
<dbReference type="Proteomes" id="UP000238164">
    <property type="component" value="Chromosome 1"/>
</dbReference>
<keyword evidence="2" id="KW-1185">Reference proteome</keyword>
<accession>A0A2N9JFL3</accession>
<proteinExistence type="predicted"/>
<sequence>MRRRLPGGPGSLIGGPVWHNIGRVFCAGALSTPVPRIHPRFAPIPHSGGSPHPSSLAVVAQAFQQEKPHKWQPRFV</sequence>
<gene>
    <name evidence="1" type="ORF">MPLG2_1885</name>
</gene>